<sequence length="124" mass="14228">MKYKLMLLTILIIFLLLILILPIIPTSENIQGKEEFLIIDSSDPDIHSEIKRISEKQTIISVELFEKEKKVVLESDDWKLTLEYCSIITALSTATATYPTSPPFKRDVELIEGVYPKFIGTSFY</sequence>
<organism evidence="1 2">
    <name type="scientific">Candidatus Ethanoperedens thermophilum</name>
    <dbReference type="NCBI Taxonomy" id="2766897"/>
    <lineage>
        <taxon>Archaea</taxon>
        <taxon>Methanobacteriati</taxon>
        <taxon>Methanobacteriota</taxon>
        <taxon>Stenosarchaea group</taxon>
        <taxon>Methanomicrobia</taxon>
        <taxon>Methanosarcinales</taxon>
        <taxon>Methanosarcinales incertae sedis</taxon>
        <taxon>GOM Arc I cluster</taxon>
        <taxon>Candidatus Ethanoperedens</taxon>
    </lineage>
</organism>
<dbReference type="EMBL" id="WNEG01000098">
    <property type="protein sequence ID" value="NMG83694.1"/>
    <property type="molecule type" value="Genomic_DNA"/>
</dbReference>
<evidence type="ECO:0000313" key="1">
    <source>
        <dbReference type="EMBL" id="NMG83694.1"/>
    </source>
</evidence>
<protein>
    <submittedName>
        <fullName evidence="1">Uncharacterized protein</fullName>
    </submittedName>
</protein>
<accession>A0A848DBG1</accession>
<evidence type="ECO:0000313" key="2">
    <source>
        <dbReference type="Proteomes" id="UP000606580"/>
    </source>
</evidence>
<dbReference type="AlphaFoldDB" id="A0A848DBG1"/>
<gene>
    <name evidence="1" type="ORF">GIS02_05785</name>
</gene>
<name>A0A848DBG1_9EURY</name>
<comment type="caution">
    <text evidence="1">The sequence shown here is derived from an EMBL/GenBank/DDBJ whole genome shotgun (WGS) entry which is preliminary data.</text>
</comment>
<proteinExistence type="predicted"/>
<reference evidence="1" key="1">
    <citation type="journal article" date="2020" name="MBio">
        <title>'Candidatus Ethanoperedens,' a Thermophilic Genus of Archaea Mediating the Anaerobic Oxidation of Ethane.</title>
        <authorList>
            <person name="Hahn C.J."/>
            <person name="Laso-Perez R."/>
            <person name="Vulcano F."/>
            <person name="Vaziourakis K.M."/>
            <person name="Stokke R."/>
            <person name="Steen I.H."/>
            <person name="Teske A."/>
            <person name="Boetius A."/>
            <person name="Liebeke M."/>
            <person name="Amann R."/>
            <person name="Knittel K."/>
            <person name="Wegener G."/>
        </authorList>
    </citation>
    <scope>NUCLEOTIDE SEQUENCE</scope>
    <source>
        <strain evidence="1">GoM-Arc1-LC-WB58</strain>
    </source>
</reference>
<dbReference type="Proteomes" id="UP000606580">
    <property type="component" value="Unassembled WGS sequence"/>
</dbReference>